<feature type="non-terminal residue" evidence="2">
    <location>
        <position position="171"/>
    </location>
</feature>
<protein>
    <submittedName>
        <fullName evidence="2">Uncharacterized protein</fullName>
    </submittedName>
</protein>
<name>A0AA38KTR5_9AGAR</name>
<comment type="caution">
    <text evidence="2">The sequence shown here is derived from an EMBL/GenBank/DDBJ whole genome shotgun (WGS) entry which is preliminary data.</text>
</comment>
<organism evidence="2 3">
    <name type="scientific">Lentinula aff. detonsa</name>
    <dbReference type="NCBI Taxonomy" id="2804958"/>
    <lineage>
        <taxon>Eukaryota</taxon>
        <taxon>Fungi</taxon>
        <taxon>Dikarya</taxon>
        <taxon>Basidiomycota</taxon>
        <taxon>Agaricomycotina</taxon>
        <taxon>Agaricomycetes</taxon>
        <taxon>Agaricomycetidae</taxon>
        <taxon>Agaricales</taxon>
        <taxon>Marasmiineae</taxon>
        <taxon>Omphalotaceae</taxon>
        <taxon>Lentinula</taxon>
    </lineage>
</organism>
<gene>
    <name evidence="2" type="ORF">GGU10DRAFT_278532</name>
</gene>
<feature type="compositionally biased region" description="Polar residues" evidence="1">
    <location>
        <begin position="57"/>
        <end position="98"/>
    </location>
</feature>
<keyword evidence="3" id="KW-1185">Reference proteome</keyword>
<dbReference type="EMBL" id="MU793631">
    <property type="protein sequence ID" value="KAJ3780912.1"/>
    <property type="molecule type" value="Genomic_DNA"/>
</dbReference>
<sequence length="171" mass="19042">MQSQGHRVYWKERKNVTVERSVIFAKNENGGLRLEIEMEDDMGVLEREGEKEEIPTEATQFTSNPGSSVLNESSTNEQSSMESPNLLNPSAEQPTQRPIRNRIPSQRVRELLDGTGVSGSKDLLPRGINAAVNSIVDIPPEELMMEACIADVEGVEPKTVTEAKRLPDWPK</sequence>
<evidence type="ECO:0000313" key="3">
    <source>
        <dbReference type="Proteomes" id="UP001163798"/>
    </source>
</evidence>
<dbReference type="AlphaFoldDB" id="A0AA38KTR5"/>
<feature type="region of interest" description="Disordered" evidence="1">
    <location>
        <begin position="46"/>
        <end position="102"/>
    </location>
</feature>
<evidence type="ECO:0000256" key="1">
    <source>
        <dbReference type="SAM" id="MobiDB-lite"/>
    </source>
</evidence>
<accession>A0AA38KTR5</accession>
<reference evidence="2" key="1">
    <citation type="submission" date="2022-08" db="EMBL/GenBank/DDBJ databases">
        <authorList>
            <consortium name="DOE Joint Genome Institute"/>
            <person name="Min B."/>
            <person name="Riley R."/>
            <person name="Sierra-Patev S."/>
            <person name="Naranjo-Ortiz M."/>
            <person name="Looney B."/>
            <person name="Konkel Z."/>
            <person name="Slot J.C."/>
            <person name="Sakamoto Y."/>
            <person name="Steenwyk J.L."/>
            <person name="Rokas A."/>
            <person name="Carro J."/>
            <person name="Camarero S."/>
            <person name="Ferreira P."/>
            <person name="Molpeceres G."/>
            <person name="Ruiz-Duenas F.J."/>
            <person name="Serrano A."/>
            <person name="Henrissat B."/>
            <person name="Drula E."/>
            <person name="Hughes K.W."/>
            <person name="Mata J.L."/>
            <person name="Ishikawa N.K."/>
            <person name="Vargas-Isla R."/>
            <person name="Ushijima S."/>
            <person name="Smith C.A."/>
            <person name="Ahrendt S."/>
            <person name="Andreopoulos W."/>
            <person name="He G."/>
            <person name="Labutti K."/>
            <person name="Lipzen A."/>
            <person name="Ng V."/>
            <person name="Sandor L."/>
            <person name="Barry K."/>
            <person name="Martinez A.T."/>
            <person name="Xiao Y."/>
            <person name="Gibbons J.G."/>
            <person name="Terashima K."/>
            <person name="Hibbett D.S."/>
            <person name="Grigoriev I.V."/>
        </authorList>
    </citation>
    <scope>NUCLEOTIDE SEQUENCE</scope>
    <source>
        <strain evidence="2">TFB10291</strain>
    </source>
</reference>
<proteinExistence type="predicted"/>
<dbReference type="Proteomes" id="UP001163798">
    <property type="component" value="Unassembled WGS sequence"/>
</dbReference>
<evidence type="ECO:0000313" key="2">
    <source>
        <dbReference type="EMBL" id="KAJ3780912.1"/>
    </source>
</evidence>